<dbReference type="PANTHER" id="PTHR11662">
    <property type="entry name" value="SOLUTE CARRIER FAMILY 17"/>
    <property type="match status" value="1"/>
</dbReference>
<keyword evidence="6" id="KW-0732">Signal</keyword>
<dbReference type="AlphaFoldDB" id="A0A1Z5J9E0"/>
<dbReference type="GO" id="GO:0016020">
    <property type="term" value="C:membrane"/>
    <property type="evidence" value="ECO:0007669"/>
    <property type="project" value="UniProtKB-SubCell"/>
</dbReference>
<feature type="transmembrane region" description="Helical" evidence="5">
    <location>
        <begin position="228"/>
        <end position="246"/>
    </location>
</feature>
<dbReference type="Gene3D" id="1.20.1250.20">
    <property type="entry name" value="MFS general substrate transporter like domains"/>
    <property type="match status" value="2"/>
</dbReference>
<keyword evidence="9" id="KW-1185">Reference proteome</keyword>
<dbReference type="GO" id="GO:0022857">
    <property type="term" value="F:transmembrane transporter activity"/>
    <property type="evidence" value="ECO:0007669"/>
    <property type="project" value="InterPro"/>
</dbReference>
<feature type="signal peptide" evidence="6">
    <location>
        <begin position="1"/>
        <end position="25"/>
    </location>
</feature>
<feature type="transmembrane region" description="Helical" evidence="5">
    <location>
        <begin position="141"/>
        <end position="161"/>
    </location>
</feature>
<evidence type="ECO:0000313" key="9">
    <source>
        <dbReference type="Proteomes" id="UP000198406"/>
    </source>
</evidence>
<dbReference type="InParanoid" id="A0A1Z5J9E0"/>
<evidence type="ECO:0000259" key="7">
    <source>
        <dbReference type="PROSITE" id="PS50850"/>
    </source>
</evidence>
<evidence type="ECO:0000256" key="6">
    <source>
        <dbReference type="SAM" id="SignalP"/>
    </source>
</evidence>
<feature type="domain" description="Major facilitator superfamily (MFS) profile" evidence="7">
    <location>
        <begin position="102"/>
        <end position="520"/>
    </location>
</feature>
<evidence type="ECO:0000256" key="5">
    <source>
        <dbReference type="SAM" id="Phobius"/>
    </source>
</evidence>
<keyword evidence="4 5" id="KW-0472">Membrane</keyword>
<accession>A0A1Z5J9E0</accession>
<evidence type="ECO:0000256" key="4">
    <source>
        <dbReference type="ARBA" id="ARBA00023136"/>
    </source>
</evidence>
<evidence type="ECO:0000256" key="1">
    <source>
        <dbReference type="ARBA" id="ARBA00004141"/>
    </source>
</evidence>
<comment type="caution">
    <text evidence="8">The sequence shown here is derived from an EMBL/GenBank/DDBJ whole genome shotgun (WGS) entry which is preliminary data.</text>
</comment>
<gene>
    <name evidence="8" type="ORF">FisN_21Lh217</name>
</gene>
<reference evidence="8 9" key="1">
    <citation type="journal article" date="2015" name="Plant Cell">
        <title>Oil accumulation by the oleaginous diatom Fistulifera solaris as revealed by the genome and transcriptome.</title>
        <authorList>
            <person name="Tanaka T."/>
            <person name="Maeda Y."/>
            <person name="Veluchamy A."/>
            <person name="Tanaka M."/>
            <person name="Abida H."/>
            <person name="Marechal E."/>
            <person name="Bowler C."/>
            <person name="Muto M."/>
            <person name="Sunaga Y."/>
            <person name="Tanaka M."/>
            <person name="Yoshino T."/>
            <person name="Taniguchi T."/>
            <person name="Fukuda Y."/>
            <person name="Nemoto M."/>
            <person name="Matsumoto M."/>
            <person name="Wong P.S."/>
            <person name="Aburatani S."/>
            <person name="Fujibuchi W."/>
        </authorList>
    </citation>
    <scope>NUCLEOTIDE SEQUENCE [LARGE SCALE GENOMIC DNA]</scope>
    <source>
        <strain evidence="8 9">JPCC DA0580</strain>
    </source>
</reference>
<proteinExistence type="predicted"/>
<feature type="chain" id="PRO_5013232830" evidence="6">
    <location>
        <begin position="26"/>
        <end position="523"/>
    </location>
</feature>
<evidence type="ECO:0000256" key="2">
    <source>
        <dbReference type="ARBA" id="ARBA00022692"/>
    </source>
</evidence>
<feature type="transmembrane region" description="Helical" evidence="5">
    <location>
        <begin position="402"/>
        <end position="421"/>
    </location>
</feature>
<dbReference type="InterPro" id="IPR036259">
    <property type="entry name" value="MFS_trans_sf"/>
</dbReference>
<feature type="transmembrane region" description="Helical" evidence="5">
    <location>
        <begin position="258"/>
        <end position="277"/>
    </location>
</feature>
<dbReference type="PROSITE" id="PS50850">
    <property type="entry name" value="MFS"/>
    <property type="match status" value="1"/>
</dbReference>
<protein>
    <submittedName>
        <fullName evidence="8">MFS transporter, ACS family, solute carrier family 17 (Sodium-dependent inorganic phosphate cotransporter), other</fullName>
    </submittedName>
</protein>
<dbReference type="SUPFAM" id="SSF103473">
    <property type="entry name" value="MFS general substrate transporter"/>
    <property type="match status" value="1"/>
</dbReference>
<organism evidence="8 9">
    <name type="scientific">Fistulifera solaris</name>
    <name type="common">Oleaginous diatom</name>
    <dbReference type="NCBI Taxonomy" id="1519565"/>
    <lineage>
        <taxon>Eukaryota</taxon>
        <taxon>Sar</taxon>
        <taxon>Stramenopiles</taxon>
        <taxon>Ochrophyta</taxon>
        <taxon>Bacillariophyta</taxon>
        <taxon>Bacillariophyceae</taxon>
        <taxon>Bacillariophycidae</taxon>
        <taxon>Naviculales</taxon>
        <taxon>Naviculaceae</taxon>
        <taxon>Fistulifera</taxon>
    </lineage>
</organism>
<evidence type="ECO:0000313" key="8">
    <source>
        <dbReference type="EMBL" id="GAX10512.1"/>
    </source>
</evidence>
<feature type="transmembrane region" description="Helical" evidence="5">
    <location>
        <begin position="361"/>
        <end position="381"/>
    </location>
</feature>
<feature type="transmembrane region" description="Helical" evidence="5">
    <location>
        <begin position="100"/>
        <end position="120"/>
    </location>
</feature>
<dbReference type="Pfam" id="PF07690">
    <property type="entry name" value="MFS_1"/>
    <property type="match status" value="1"/>
</dbReference>
<dbReference type="Proteomes" id="UP000198406">
    <property type="component" value="Unassembled WGS sequence"/>
</dbReference>
<dbReference type="EMBL" id="BDSP01000017">
    <property type="protein sequence ID" value="GAX10512.1"/>
    <property type="molecule type" value="Genomic_DNA"/>
</dbReference>
<comment type="subcellular location">
    <subcellularLocation>
        <location evidence="1">Membrane</location>
        <topology evidence="1">Multi-pass membrane protein</topology>
    </subcellularLocation>
</comment>
<sequence>MKVINCFVALLITLIHVSCFLGTHAFQSIRTPWRPTFSGARSRSIKVVDAEVVVQFQPNNNITYTTDVYTDHVDDILNRESAEESHATIAFTKEDENKKYIMLALLWITAFLASLDRVAMSVAFLPMSAEFLYSSSIKGTIASFFSVGYGLLILPAGLFVGNVSPKWAMMSGIAVWSLATLATPLVAGTALSTLMIARAFVGAGESFVLPSTQRFLTVWTFQEEKSRALSFVFSGFACGKIMAYIVSPFILEAFGWRSLFYVYGLVGTALLIPWWILGQDEPPSQSIVLSSTKKKEVLASPFEQAMTICRDAPWKEMLQSKGVWAMTLAHCSRNWGLYNWLSWMPTFYSQQYSIGVKDSAWLSVLPGLAGIVGGILAGIAADWTVQNMQDPSNDDEKTKIRNIFQSLGLLGPAAVMASMAWHIPEEAWLAQAGLAGVFGLQAFNAGGFEAASQEKAGSRWAGFLYSMTTLPGVLVGTFGVWVTGVLLDATNQDWGIIFAINALVNVLGAVAFVSLYESRKEFE</sequence>
<feature type="transmembrane region" description="Helical" evidence="5">
    <location>
        <begin position="494"/>
        <end position="516"/>
    </location>
</feature>
<feature type="transmembrane region" description="Helical" evidence="5">
    <location>
        <begin position="427"/>
        <end position="448"/>
    </location>
</feature>
<dbReference type="OrthoDB" id="2250022at2759"/>
<evidence type="ECO:0000256" key="3">
    <source>
        <dbReference type="ARBA" id="ARBA00022989"/>
    </source>
</evidence>
<dbReference type="PANTHER" id="PTHR11662:SF399">
    <property type="entry name" value="FI19708P1-RELATED"/>
    <property type="match status" value="1"/>
</dbReference>
<dbReference type="InterPro" id="IPR020846">
    <property type="entry name" value="MFS_dom"/>
</dbReference>
<feature type="transmembrane region" description="Helical" evidence="5">
    <location>
        <begin position="460"/>
        <end position="482"/>
    </location>
</feature>
<name>A0A1Z5J9E0_FISSO</name>
<keyword evidence="2 5" id="KW-0812">Transmembrane</keyword>
<feature type="transmembrane region" description="Helical" evidence="5">
    <location>
        <begin position="173"/>
        <end position="197"/>
    </location>
</feature>
<keyword evidence="3 5" id="KW-1133">Transmembrane helix</keyword>
<dbReference type="InterPro" id="IPR050382">
    <property type="entry name" value="MFS_Na/Anion_cotransporter"/>
</dbReference>
<dbReference type="InterPro" id="IPR011701">
    <property type="entry name" value="MFS"/>
</dbReference>